<accession>A0A9P6ZC84</accession>
<dbReference type="AlphaFoldDB" id="A0A9P6ZC84"/>
<proteinExistence type="predicted"/>
<sequence length="298" mass="34536">MVRRNNDDSVEFEFLEECQLIHYKKNLEEDEATFNDMLVYPFMKATTQVVARGVEGCNAEFDVGERFLKAMGKQIKYIGINTQSKSQYKADGIVSLYGVDNMEVLLLETSGHFKNDDQTKISFDHHKALYGTLAMLKCVSDTYKFGSMKTFQKIKIFFLQAANNELLLWSLRFEPDGPLCELWLERSLTIDHQFDKKVEFLPSMISFFWSVSEFLKETVINIQNLKDEHYSQLKSLRFVTNTRLNLLTTASMLPATSDHLGSHPRKPIYGIYEHCWKGSSQLKMSLKPKKLTMFQLNI</sequence>
<comment type="caution">
    <text evidence="1">The sequence shown here is derived from an EMBL/GenBank/DDBJ whole genome shotgun (WGS) entry which is preliminary data.</text>
</comment>
<evidence type="ECO:0000313" key="1">
    <source>
        <dbReference type="EMBL" id="KAG1574876.1"/>
    </source>
</evidence>
<gene>
    <name evidence="1" type="ORF">G6F50_001601</name>
</gene>
<reference evidence="1 2" key="1">
    <citation type="journal article" date="2020" name="Microb. Genom.">
        <title>Genetic diversity of clinical and environmental Mucorales isolates obtained from an investigation of mucormycosis cases among solid organ transplant recipients.</title>
        <authorList>
            <person name="Nguyen M.H."/>
            <person name="Kaul D."/>
            <person name="Muto C."/>
            <person name="Cheng S.J."/>
            <person name="Richter R.A."/>
            <person name="Bruno V.M."/>
            <person name="Liu G."/>
            <person name="Beyhan S."/>
            <person name="Sundermann A.J."/>
            <person name="Mounaud S."/>
            <person name="Pasculle A.W."/>
            <person name="Nierman W.C."/>
            <person name="Driscoll E."/>
            <person name="Cumbie R."/>
            <person name="Clancy C.J."/>
            <person name="Dupont C.L."/>
        </authorList>
    </citation>
    <scope>NUCLEOTIDE SEQUENCE [LARGE SCALE GENOMIC DNA]</scope>
    <source>
        <strain evidence="1 2">GL24</strain>
    </source>
</reference>
<protein>
    <submittedName>
        <fullName evidence="1">Uncharacterized protein</fullName>
    </submittedName>
</protein>
<dbReference type="EMBL" id="JAANIU010000134">
    <property type="protein sequence ID" value="KAG1574876.1"/>
    <property type="molecule type" value="Genomic_DNA"/>
</dbReference>
<organism evidence="1 2">
    <name type="scientific">Rhizopus delemar</name>
    <dbReference type="NCBI Taxonomy" id="936053"/>
    <lineage>
        <taxon>Eukaryota</taxon>
        <taxon>Fungi</taxon>
        <taxon>Fungi incertae sedis</taxon>
        <taxon>Mucoromycota</taxon>
        <taxon>Mucoromycotina</taxon>
        <taxon>Mucoromycetes</taxon>
        <taxon>Mucorales</taxon>
        <taxon>Mucorineae</taxon>
        <taxon>Rhizopodaceae</taxon>
        <taxon>Rhizopus</taxon>
    </lineage>
</organism>
<evidence type="ECO:0000313" key="2">
    <source>
        <dbReference type="Proteomes" id="UP000740926"/>
    </source>
</evidence>
<keyword evidence="2" id="KW-1185">Reference proteome</keyword>
<name>A0A9P6ZC84_9FUNG</name>
<dbReference type="Proteomes" id="UP000740926">
    <property type="component" value="Unassembled WGS sequence"/>
</dbReference>